<keyword evidence="10 14" id="KW-0472">Membrane</keyword>
<evidence type="ECO:0000256" key="7">
    <source>
        <dbReference type="ARBA" id="ARBA00022692"/>
    </source>
</evidence>
<keyword evidence="7 14" id="KW-0812">Transmembrane</keyword>
<keyword evidence="5" id="KW-1003">Cell membrane</keyword>
<evidence type="ECO:0000313" key="17">
    <source>
        <dbReference type="Proteomes" id="UP001242480"/>
    </source>
</evidence>
<evidence type="ECO:0000256" key="3">
    <source>
        <dbReference type="ARBA" id="ARBA00012014"/>
    </source>
</evidence>
<dbReference type="PANTHER" id="PTHR34697:SF2">
    <property type="entry name" value="PHOSPHATIDYLGLYCEROL LYSYLTRANSFERASE"/>
    <property type="match status" value="1"/>
</dbReference>
<dbReference type="InterPro" id="IPR022791">
    <property type="entry name" value="L-PG_synthase/AglD"/>
</dbReference>
<evidence type="ECO:0000256" key="2">
    <source>
        <dbReference type="ARBA" id="ARBA00008627"/>
    </source>
</evidence>
<evidence type="ECO:0000256" key="5">
    <source>
        <dbReference type="ARBA" id="ARBA00022475"/>
    </source>
</evidence>
<feature type="transmembrane region" description="Helical" evidence="14">
    <location>
        <begin position="249"/>
        <end position="271"/>
    </location>
</feature>
<keyword evidence="16" id="KW-0012">Acyltransferase</keyword>
<dbReference type="EMBL" id="JAUSVX010000008">
    <property type="protein sequence ID" value="MDQ0471103.1"/>
    <property type="molecule type" value="Genomic_DNA"/>
</dbReference>
<dbReference type="EC" id="2.3.2.3" evidence="3"/>
<dbReference type="SUPFAM" id="SSF55729">
    <property type="entry name" value="Acyl-CoA N-acyltransferases (Nat)"/>
    <property type="match status" value="1"/>
</dbReference>
<proteinExistence type="inferred from homology"/>
<keyword evidence="11" id="KW-0046">Antibiotic resistance</keyword>
<feature type="transmembrane region" description="Helical" evidence="14">
    <location>
        <begin position="168"/>
        <end position="194"/>
    </location>
</feature>
<feature type="transmembrane region" description="Helical" evidence="14">
    <location>
        <begin position="496"/>
        <end position="516"/>
    </location>
</feature>
<comment type="caution">
    <text evidence="16">The sequence shown here is derived from an EMBL/GenBank/DDBJ whole genome shotgun (WGS) entry which is preliminary data.</text>
</comment>
<gene>
    <name evidence="16" type="ORF">QO011_004126</name>
</gene>
<evidence type="ECO:0000313" key="16">
    <source>
        <dbReference type="EMBL" id="MDQ0471103.1"/>
    </source>
</evidence>
<feature type="transmembrane region" description="Helical" evidence="14">
    <location>
        <begin position="330"/>
        <end position="349"/>
    </location>
</feature>
<evidence type="ECO:0000256" key="4">
    <source>
        <dbReference type="ARBA" id="ARBA00021546"/>
    </source>
</evidence>
<organism evidence="16 17">
    <name type="scientific">Labrys wisconsinensis</name>
    <dbReference type="NCBI Taxonomy" id="425677"/>
    <lineage>
        <taxon>Bacteria</taxon>
        <taxon>Pseudomonadati</taxon>
        <taxon>Pseudomonadota</taxon>
        <taxon>Alphaproteobacteria</taxon>
        <taxon>Hyphomicrobiales</taxon>
        <taxon>Xanthobacteraceae</taxon>
        <taxon>Labrys</taxon>
    </lineage>
</organism>
<evidence type="ECO:0000256" key="14">
    <source>
        <dbReference type="SAM" id="Phobius"/>
    </source>
</evidence>
<name>A0ABU0JCI7_9HYPH</name>
<evidence type="ECO:0000256" key="8">
    <source>
        <dbReference type="ARBA" id="ARBA00022989"/>
    </source>
</evidence>
<feature type="transmembrane region" description="Helical" evidence="14">
    <location>
        <begin position="536"/>
        <end position="557"/>
    </location>
</feature>
<reference evidence="16 17" key="1">
    <citation type="submission" date="2023-07" db="EMBL/GenBank/DDBJ databases">
        <title>Genomic Encyclopedia of Type Strains, Phase IV (KMG-IV): sequencing the most valuable type-strain genomes for metagenomic binning, comparative biology and taxonomic classification.</title>
        <authorList>
            <person name="Goeker M."/>
        </authorList>
    </citation>
    <scope>NUCLEOTIDE SEQUENCE [LARGE SCALE GENOMIC DNA]</scope>
    <source>
        <strain evidence="16 17">DSM 19619</strain>
    </source>
</reference>
<dbReference type="RefSeq" id="WP_307275728.1">
    <property type="nucleotide sequence ID" value="NZ_JAUSVX010000008.1"/>
</dbReference>
<feature type="transmembrane region" description="Helical" evidence="14">
    <location>
        <begin position="278"/>
        <end position="298"/>
    </location>
</feature>
<evidence type="ECO:0000256" key="10">
    <source>
        <dbReference type="ARBA" id="ARBA00023136"/>
    </source>
</evidence>
<dbReference type="Pfam" id="PF09924">
    <property type="entry name" value="LPG_synthase_C"/>
    <property type="match status" value="1"/>
</dbReference>
<keyword evidence="17" id="KW-1185">Reference proteome</keyword>
<dbReference type="InterPro" id="IPR016181">
    <property type="entry name" value="Acyl_CoA_acyltransferase"/>
</dbReference>
<dbReference type="InterPro" id="IPR024320">
    <property type="entry name" value="LPG_synthase_C"/>
</dbReference>
<dbReference type="Pfam" id="PF03706">
    <property type="entry name" value="LPG_synthase_TM"/>
    <property type="match status" value="1"/>
</dbReference>
<dbReference type="GO" id="GO:0050071">
    <property type="term" value="F:phosphatidylglycerol lysyltransferase activity"/>
    <property type="evidence" value="ECO:0007669"/>
    <property type="project" value="UniProtKB-EC"/>
</dbReference>
<sequence length="899" mass="97261">MSRAVAAPERNDASVAAQQAAVRGLDAMAVERAAVENAEAGGIGGLLRRIDWSKAGLVVGLLLFAAASIVLYHLLAELTWTDVENAIARVKWHEVAMAAGATALSYLALVGYDLLALRHIRAKVPLRAVAFTSFVSHAFTYTLGFGVLTGGAVRWRMYQGYGLKPAQILAVGMLCAVTFWLGITGVAGLGLVLEPSMLAPLDGLDARLNLAIGAVIVGAILAWVVASAIKPRTVTISDWTMPLPGAGAALGSVLVGLLDTTAAACALWLILPDGPDPGFASFLVVFAIATVLGVVSHVPGGVGVFEATMIVALPLVPQADLVGSLLLFRLVYYAVPFGLASALLGAYEVRHRRETVGRIAGTLGSLARPLVPRAAGVAVFLGGVVLLLSGATPAEHDRIRVLRSFVPLPFVETSHFAASVIGLVLLVVAYGLVRRMTNAWRLAILLLSAGALFSVLKGLDFEEAIVCTVVVCLLLVSRREFYRQADLFAVRPSFEWILAVIVAIGASIWLGFFVWRNVEYQNVLWWDFGYHHDAPRFMRATLGVFVAALGIAAYILLHRSQPAADPAAPDEVARILPLVAASPRSEANLALLGDKRFVLAPDGRGFVMYGVQGRSWISMGDPVADDGEVDDLVWQFKELVDRHGGMPVFYQVTTQHLPAYLDAGFSLAKLGEEAWVPLTRFTLEGGEGRRLRQAKAKAERSGASFAMVPAAEVGTIIDELEEVSNLWLTQKGNKEKGFSLGFWSRAYMLRYDQAVIRHEGRIVAFANIWRGADRREYTVDLMRYRPDGPAGMMDLLFIGLLSQAKSEGFAWFNLGMAPLSGLATHRLASLWSRIGAFLYRRGDRFYNFEGLRAFKDKFKPEWRPKYLAFPGGLALPQILMDVTGLIASSPRRALSEEIS</sequence>
<feature type="domain" description="Phosphatidylglycerol lysyltransferase C-terminal" evidence="15">
    <location>
        <begin position="583"/>
        <end position="869"/>
    </location>
</feature>
<protein>
    <recommendedName>
        <fullName evidence="4">Phosphatidylglycerol lysyltransferase</fullName>
        <ecNumber evidence="3">2.3.2.3</ecNumber>
    </recommendedName>
    <alternativeName>
        <fullName evidence="12">Lysylphosphatidylglycerol synthase</fullName>
    </alternativeName>
</protein>
<dbReference type="InterPro" id="IPR051211">
    <property type="entry name" value="PG_lysyltransferase"/>
</dbReference>
<evidence type="ECO:0000256" key="13">
    <source>
        <dbReference type="ARBA" id="ARBA00047540"/>
    </source>
</evidence>
<accession>A0ABU0JCI7</accession>
<feature type="transmembrane region" description="Helical" evidence="14">
    <location>
        <begin position="128"/>
        <end position="148"/>
    </location>
</feature>
<keyword evidence="8 14" id="KW-1133">Transmembrane helix</keyword>
<comment type="catalytic activity">
    <reaction evidence="13">
        <text>L-lysyl-tRNA(Lys) + a 1,2-diacyl-sn-glycero-3-phospho-(1'-sn-glycerol) = a 1,2-diacyl-sn-glycero-3-phospho-1'-(3'-O-L-lysyl)-sn-glycerol + tRNA(Lys)</text>
        <dbReference type="Rhea" id="RHEA:10668"/>
        <dbReference type="Rhea" id="RHEA-COMP:9696"/>
        <dbReference type="Rhea" id="RHEA-COMP:9697"/>
        <dbReference type="ChEBI" id="CHEBI:64716"/>
        <dbReference type="ChEBI" id="CHEBI:75792"/>
        <dbReference type="ChEBI" id="CHEBI:78442"/>
        <dbReference type="ChEBI" id="CHEBI:78529"/>
        <dbReference type="EC" id="2.3.2.3"/>
    </reaction>
</comment>
<evidence type="ECO:0000256" key="9">
    <source>
        <dbReference type="ARBA" id="ARBA00023098"/>
    </source>
</evidence>
<feature type="transmembrane region" description="Helical" evidence="14">
    <location>
        <begin position="414"/>
        <end position="432"/>
    </location>
</feature>
<feature type="transmembrane region" description="Helical" evidence="14">
    <location>
        <begin position="55"/>
        <end position="75"/>
    </location>
</feature>
<comment type="similarity">
    <text evidence="2">Belongs to the LPG synthase family.</text>
</comment>
<evidence type="ECO:0000256" key="12">
    <source>
        <dbReference type="ARBA" id="ARBA00031899"/>
    </source>
</evidence>
<evidence type="ECO:0000259" key="15">
    <source>
        <dbReference type="Pfam" id="PF09924"/>
    </source>
</evidence>
<evidence type="ECO:0000256" key="11">
    <source>
        <dbReference type="ARBA" id="ARBA00023251"/>
    </source>
</evidence>
<keyword evidence="9" id="KW-0443">Lipid metabolism</keyword>
<feature type="transmembrane region" description="Helical" evidence="14">
    <location>
        <begin position="206"/>
        <end position="229"/>
    </location>
</feature>
<feature type="transmembrane region" description="Helical" evidence="14">
    <location>
        <begin position="370"/>
        <end position="394"/>
    </location>
</feature>
<dbReference type="PANTHER" id="PTHR34697">
    <property type="entry name" value="PHOSPHATIDYLGLYCEROL LYSYLTRANSFERASE"/>
    <property type="match status" value="1"/>
</dbReference>
<evidence type="ECO:0000256" key="6">
    <source>
        <dbReference type="ARBA" id="ARBA00022679"/>
    </source>
</evidence>
<evidence type="ECO:0000256" key="1">
    <source>
        <dbReference type="ARBA" id="ARBA00004651"/>
    </source>
</evidence>
<dbReference type="NCBIfam" id="NF033480">
    <property type="entry name" value="bifunc_MprF"/>
    <property type="match status" value="1"/>
</dbReference>
<dbReference type="Proteomes" id="UP001242480">
    <property type="component" value="Unassembled WGS sequence"/>
</dbReference>
<comment type="subcellular location">
    <subcellularLocation>
        <location evidence="1">Cell membrane</location>
        <topology evidence="1">Multi-pass membrane protein</topology>
    </subcellularLocation>
</comment>
<feature type="transmembrane region" description="Helical" evidence="14">
    <location>
        <begin position="95"/>
        <end position="116"/>
    </location>
</feature>
<keyword evidence="6 16" id="KW-0808">Transferase</keyword>